<gene>
    <name evidence="3" type="ORF">QTP70_000738</name>
</gene>
<organism evidence="3 4">
    <name type="scientific">Hemibagrus guttatus</name>
    <dbReference type="NCBI Taxonomy" id="175788"/>
    <lineage>
        <taxon>Eukaryota</taxon>
        <taxon>Metazoa</taxon>
        <taxon>Chordata</taxon>
        <taxon>Craniata</taxon>
        <taxon>Vertebrata</taxon>
        <taxon>Euteleostomi</taxon>
        <taxon>Actinopterygii</taxon>
        <taxon>Neopterygii</taxon>
        <taxon>Teleostei</taxon>
        <taxon>Ostariophysi</taxon>
        <taxon>Siluriformes</taxon>
        <taxon>Bagridae</taxon>
        <taxon>Hemibagrus</taxon>
    </lineage>
</organism>
<evidence type="ECO:0000259" key="2">
    <source>
        <dbReference type="PROSITE" id="PS50878"/>
    </source>
</evidence>
<evidence type="ECO:0000313" key="4">
    <source>
        <dbReference type="Proteomes" id="UP001274896"/>
    </source>
</evidence>
<keyword evidence="4" id="KW-1185">Reference proteome</keyword>
<sequence>MVLKRGLGWIGMTSLTPSYSWNSISATQAVPLPGAAVVLVAIPEHLETPVGEGSQAAAYSCSNRRSERARENASERERESRRKEREERIQLKVLQNDVTARKIIPPPEDQVLSLTTADVRKTLCRVNPRKAAVPDNIPGRLLRECAEQLADVFTDLFSISLSSAIVPMCLKTTTIIPVPKKSPVSCISDYRPVAFTLIIMKCFERFVMRQIKDLLPPSLDPMQFAYHPNHSMDDAISTTLHLSLSHLENKDTYVRMLLIDFSSAFNTIIPQHLTENLSLLGINTSLCNWILDFLTGRPQSVRIGSSTSSATTLNTGAPQGCVLSPLLFTLLTHKCTAIHSSNHIIKFADYTTVVGLISKNDESAYREEVQSLTAWCKANNLSLNVEKTKEMVVDFQRAQSDHSPLNINGSNVEIIKSTKFLCVHLAEDLTWSLNTSSITKKAQQRLYFLRRLRKAHLPPLILTTFYRGTIESILSSCIAAWFRNCTISDGKTLQQIVRTAEKLIGVSLPSIMDIYFTRCIRKANSIVDDHTHPSHTLFTFLPSGDTVAFGPTHPDCVTVSSLRQSGVSTEN</sequence>
<dbReference type="CDD" id="cd01650">
    <property type="entry name" value="RT_nLTR_like"/>
    <property type="match status" value="1"/>
</dbReference>
<feature type="domain" description="Reverse transcriptase" evidence="2">
    <location>
        <begin position="159"/>
        <end position="412"/>
    </location>
</feature>
<comment type="caution">
    <text evidence="3">The sequence shown here is derived from an EMBL/GenBank/DDBJ whole genome shotgun (WGS) entry which is preliminary data.</text>
</comment>
<protein>
    <recommendedName>
        <fullName evidence="2">Reverse transcriptase domain-containing protein</fullName>
    </recommendedName>
</protein>
<reference evidence="3" key="1">
    <citation type="submission" date="2023-06" db="EMBL/GenBank/DDBJ databases">
        <title>Male Hemibagrus guttatus genome.</title>
        <authorList>
            <person name="Bian C."/>
        </authorList>
    </citation>
    <scope>NUCLEOTIDE SEQUENCE</scope>
    <source>
        <strain evidence="3">Male_cb2023</strain>
        <tissue evidence="3">Muscle</tissue>
    </source>
</reference>
<dbReference type="InterPro" id="IPR043502">
    <property type="entry name" value="DNA/RNA_pol_sf"/>
</dbReference>
<accession>A0AAE0VDR1</accession>
<dbReference type="EMBL" id="JAUCMX010000001">
    <property type="protein sequence ID" value="KAK3556011.1"/>
    <property type="molecule type" value="Genomic_DNA"/>
</dbReference>
<feature type="region of interest" description="Disordered" evidence="1">
    <location>
        <begin position="52"/>
        <end position="85"/>
    </location>
</feature>
<evidence type="ECO:0000313" key="3">
    <source>
        <dbReference type="EMBL" id="KAK3556011.1"/>
    </source>
</evidence>
<dbReference type="InterPro" id="IPR015095">
    <property type="entry name" value="AlkB_hom8_N"/>
</dbReference>
<dbReference type="Pfam" id="PF00078">
    <property type="entry name" value="RVT_1"/>
    <property type="match status" value="1"/>
</dbReference>
<dbReference type="GO" id="GO:0016706">
    <property type="term" value="F:2-oxoglutarate-dependent dioxygenase activity"/>
    <property type="evidence" value="ECO:0007669"/>
    <property type="project" value="InterPro"/>
</dbReference>
<name>A0AAE0VDR1_9TELE</name>
<dbReference type="Proteomes" id="UP001274896">
    <property type="component" value="Unassembled WGS sequence"/>
</dbReference>
<dbReference type="PROSITE" id="PS50878">
    <property type="entry name" value="RT_POL"/>
    <property type="match status" value="1"/>
</dbReference>
<feature type="compositionally biased region" description="Basic and acidic residues" evidence="1">
    <location>
        <begin position="64"/>
        <end position="85"/>
    </location>
</feature>
<proteinExistence type="predicted"/>
<dbReference type="PANTHER" id="PTHR47510:SF3">
    <property type="entry name" value="ENDO_EXONUCLEASE_PHOSPHATASE DOMAIN-CONTAINING PROTEIN"/>
    <property type="match status" value="1"/>
</dbReference>
<dbReference type="AlphaFoldDB" id="A0AAE0VDR1"/>
<dbReference type="PANTHER" id="PTHR47510">
    <property type="entry name" value="REVERSE TRANSCRIPTASE DOMAIN-CONTAINING PROTEIN"/>
    <property type="match status" value="1"/>
</dbReference>
<dbReference type="Pfam" id="PF09004">
    <property type="entry name" value="ALKBH8_N"/>
    <property type="match status" value="1"/>
</dbReference>
<evidence type="ECO:0000256" key="1">
    <source>
        <dbReference type="SAM" id="MobiDB-lite"/>
    </source>
</evidence>
<dbReference type="InterPro" id="IPR000477">
    <property type="entry name" value="RT_dom"/>
</dbReference>
<dbReference type="GO" id="GO:0008168">
    <property type="term" value="F:methyltransferase activity"/>
    <property type="evidence" value="ECO:0007669"/>
    <property type="project" value="InterPro"/>
</dbReference>
<dbReference type="SUPFAM" id="SSF56672">
    <property type="entry name" value="DNA/RNA polymerases"/>
    <property type="match status" value="1"/>
</dbReference>